<protein>
    <recommendedName>
        <fullName evidence="3">DUF4365 domain-containing protein</fullName>
    </recommendedName>
</protein>
<dbReference type="EMBL" id="BTFW01000001">
    <property type="protein sequence ID" value="GMM59510.1"/>
    <property type="molecule type" value="Genomic_DNA"/>
</dbReference>
<dbReference type="RefSeq" id="WP_317973365.1">
    <property type="nucleotide sequence ID" value="NZ_BTFW01000001.1"/>
</dbReference>
<name>A0ABQ6P3R6_9SPHN</name>
<sequence>MNVLVVFEPAYAGSPCDAVWIVDSPENRAWFERHSMYIDQNSAVFNPVSAPLNILWNVLEHHPAWTEINVTGEQMTREIASGIADEASILNETREGFSLKRVG</sequence>
<comment type="caution">
    <text evidence="1">The sequence shown here is derived from an EMBL/GenBank/DDBJ whole genome shotgun (WGS) entry which is preliminary data.</text>
</comment>
<evidence type="ECO:0000313" key="2">
    <source>
        <dbReference type="Proteomes" id="UP001187221"/>
    </source>
</evidence>
<reference evidence="1 2" key="1">
    <citation type="submission" date="2023-06" db="EMBL/GenBank/DDBJ databases">
        <title>Draft genome sequence of Novosphingobium sp. strain IK01.</title>
        <authorList>
            <person name="Hatamoto M."/>
            <person name="Ikarashi T."/>
            <person name="Yamaguchi T."/>
        </authorList>
    </citation>
    <scope>NUCLEOTIDE SEQUENCE [LARGE SCALE GENOMIC DNA]</scope>
    <source>
        <strain evidence="1 2">IK01</strain>
    </source>
</reference>
<organism evidence="1 2">
    <name type="scientific">Novosphingobium pituita</name>
    <dbReference type="NCBI Taxonomy" id="3056842"/>
    <lineage>
        <taxon>Bacteria</taxon>
        <taxon>Pseudomonadati</taxon>
        <taxon>Pseudomonadota</taxon>
        <taxon>Alphaproteobacteria</taxon>
        <taxon>Sphingomonadales</taxon>
        <taxon>Sphingomonadaceae</taxon>
        <taxon>Novosphingobium</taxon>
    </lineage>
</organism>
<proteinExistence type="predicted"/>
<evidence type="ECO:0000313" key="1">
    <source>
        <dbReference type="EMBL" id="GMM59510.1"/>
    </source>
</evidence>
<dbReference type="Proteomes" id="UP001187221">
    <property type="component" value="Unassembled WGS sequence"/>
</dbReference>
<accession>A0ABQ6P3R6</accession>
<keyword evidence="2" id="KW-1185">Reference proteome</keyword>
<evidence type="ECO:0008006" key="3">
    <source>
        <dbReference type="Google" id="ProtNLM"/>
    </source>
</evidence>
<gene>
    <name evidence="1" type="ORF">NUTIK01_02870</name>
</gene>